<feature type="compositionally biased region" description="Basic and acidic residues" evidence="1">
    <location>
        <begin position="63"/>
        <end position="74"/>
    </location>
</feature>
<comment type="caution">
    <text evidence="2">The sequence shown here is derived from an EMBL/GenBank/DDBJ whole genome shotgun (WGS) entry which is preliminary data.</text>
</comment>
<feature type="compositionally biased region" description="Pro residues" evidence="1">
    <location>
        <begin position="32"/>
        <end position="44"/>
    </location>
</feature>
<organism evidence="2 3">
    <name type="scientific">Orbilia oligospora</name>
    <name type="common">Nematode-trapping fungus</name>
    <name type="synonym">Arthrobotrys oligospora</name>
    <dbReference type="NCBI Taxonomy" id="2813651"/>
    <lineage>
        <taxon>Eukaryota</taxon>
        <taxon>Fungi</taxon>
        <taxon>Dikarya</taxon>
        <taxon>Ascomycota</taxon>
        <taxon>Pezizomycotina</taxon>
        <taxon>Orbiliomycetes</taxon>
        <taxon>Orbiliales</taxon>
        <taxon>Orbiliaceae</taxon>
        <taxon>Orbilia</taxon>
    </lineage>
</organism>
<dbReference type="EMBL" id="JAABOJ010000038">
    <property type="protein sequence ID" value="KAF3275396.1"/>
    <property type="molecule type" value="Genomic_DNA"/>
</dbReference>
<accession>A0A7C8RAL9</accession>
<dbReference type="OrthoDB" id="10341743at2759"/>
<name>A0A7C8RAL9_ORBOL</name>
<dbReference type="Proteomes" id="UP000474640">
    <property type="component" value="Unassembled WGS sequence"/>
</dbReference>
<reference evidence="2 3" key="1">
    <citation type="submission" date="2020-01" db="EMBL/GenBank/DDBJ databases">
        <authorList>
            <person name="Palmer J.M."/>
        </authorList>
    </citation>
    <scope>NUCLEOTIDE SEQUENCE [LARGE SCALE GENOMIC DNA]</scope>
    <source>
        <strain evidence="2 3">TWF970</strain>
    </source>
</reference>
<protein>
    <submittedName>
        <fullName evidence="2">Uncharacterized protein</fullName>
    </submittedName>
</protein>
<proteinExistence type="predicted"/>
<evidence type="ECO:0000256" key="1">
    <source>
        <dbReference type="SAM" id="MobiDB-lite"/>
    </source>
</evidence>
<dbReference type="AlphaFoldDB" id="A0A7C8RAL9"/>
<feature type="compositionally biased region" description="Polar residues" evidence="1">
    <location>
        <begin position="19"/>
        <end position="31"/>
    </location>
</feature>
<feature type="region of interest" description="Disordered" evidence="1">
    <location>
        <begin position="1"/>
        <end position="88"/>
    </location>
</feature>
<sequence>MAPCSSPQNLGSSRIDLVGTNSSIPNQNLPTQDPPRVPSTPIAPQPSEAPDNGPTPDSNGSADRGRSVETRPRPDGSQTGGLAWDNSH</sequence>
<gene>
    <name evidence="2" type="ORF">TWF970_006843</name>
</gene>
<evidence type="ECO:0000313" key="2">
    <source>
        <dbReference type="EMBL" id="KAF3275396.1"/>
    </source>
</evidence>
<feature type="compositionally biased region" description="Polar residues" evidence="1">
    <location>
        <begin position="1"/>
        <end position="12"/>
    </location>
</feature>
<evidence type="ECO:0000313" key="3">
    <source>
        <dbReference type="Proteomes" id="UP000474640"/>
    </source>
</evidence>